<evidence type="ECO:0000313" key="2">
    <source>
        <dbReference type="EMBL" id="KAK0141632.1"/>
    </source>
</evidence>
<name>A0AA47MKC5_MERPO</name>
<feature type="compositionally biased region" description="Basic and acidic residues" evidence="1">
    <location>
        <begin position="126"/>
        <end position="137"/>
    </location>
</feature>
<keyword evidence="3" id="KW-1185">Reference proteome</keyword>
<comment type="caution">
    <text evidence="2">The sequence shown here is derived from an EMBL/GenBank/DDBJ whole genome shotgun (WGS) entry which is preliminary data.</text>
</comment>
<reference evidence="2" key="1">
    <citation type="journal article" date="2023" name="Front. Mar. Sci.">
        <title>A new Merluccius polli reference genome to investigate the effects of global change in West African waters.</title>
        <authorList>
            <person name="Mateo J.L."/>
            <person name="Blanco-Fernandez C."/>
            <person name="Garcia-Vazquez E."/>
            <person name="Machado-Schiaffino G."/>
        </authorList>
    </citation>
    <scope>NUCLEOTIDE SEQUENCE</scope>
    <source>
        <strain evidence="2">C29</strain>
        <tissue evidence="2">Fin</tissue>
    </source>
</reference>
<gene>
    <name evidence="2" type="ORF">N1851_020729</name>
</gene>
<feature type="region of interest" description="Disordered" evidence="1">
    <location>
        <begin position="342"/>
        <end position="362"/>
    </location>
</feature>
<accession>A0AA47MKC5</accession>
<dbReference type="AlphaFoldDB" id="A0AA47MKC5"/>
<protein>
    <submittedName>
        <fullName evidence="2">Uncharacterized protein</fullName>
    </submittedName>
</protein>
<organism evidence="2 3">
    <name type="scientific">Merluccius polli</name>
    <name type="common">Benguela hake</name>
    <name type="synonym">Merluccius cadenati</name>
    <dbReference type="NCBI Taxonomy" id="89951"/>
    <lineage>
        <taxon>Eukaryota</taxon>
        <taxon>Metazoa</taxon>
        <taxon>Chordata</taxon>
        <taxon>Craniata</taxon>
        <taxon>Vertebrata</taxon>
        <taxon>Euteleostomi</taxon>
        <taxon>Actinopterygii</taxon>
        <taxon>Neopterygii</taxon>
        <taxon>Teleostei</taxon>
        <taxon>Neoteleostei</taxon>
        <taxon>Acanthomorphata</taxon>
        <taxon>Zeiogadaria</taxon>
        <taxon>Gadariae</taxon>
        <taxon>Gadiformes</taxon>
        <taxon>Gadoidei</taxon>
        <taxon>Merlucciidae</taxon>
        <taxon>Merluccius</taxon>
    </lineage>
</organism>
<dbReference type="EMBL" id="JAOPHQ010003771">
    <property type="protein sequence ID" value="KAK0141632.1"/>
    <property type="molecule type" value="Genomic_DNA"/>
</dbReference>
<feature type="region of interest" description="Disordered" evidence="1">
    <location>
        <begin position="124"/>
        <end position="143"/>
    </location>
</feature>
<feature type="region of interest" description="Disordered" evidence="1">
    <location>
        <begin position="502"/>
        <end position="521"/>
    </location>
</feature>
<evidence type="ECO:0000256" key="1">
    <source>
        <dbReference type="SAM" id="MobiDB-lite"/>
    </source>
</evidence>
<feature type="region of interest" description="Disordered" evidence="1">
    <location>
        <begin position="397"/>
        <end position="417"/>
    </location>
</feature>
<sequence length="521" mass="58958">MASTEIEKLQLGVIRELCLLPKESLLELCDYLIQDGAELEHVSSKGRTALITLISCYIQREELEDLEDQGMSELLHLQDKVTELQAVCNASAAKQAEEQQKKKDEEEETLLKEIEVLQLQLASKQNGRDNKEKRDTKNNGYNRQVIQNTAHNSPPHHWHKDFKIAGQIARQIEHGLSKGFPELEIVDAVIRAIAPGMQLRSYLEGKVNLTLPTLRRILRSHYQEKSATDLYTQLTSEVQGLKETPQNFLIRTLDLRQKILFASQESESGLQYDPGLVQRMFLHTVLTGLQNDNIKRDLQPYLEQADISDELLLERMNTACAWETERQMKKKMAGQQKQVTVHSAQSSDVPAVKNEKPATHQNPKVSPVVLSQLEEIKSEIAVLKELKVEVSQIRESMLQPQHAPRPQPPAGGAEGTTGLQFPGQQMQDLPQSYWFNAGPRHRGGTAQYQQRFAPQHSFPPPNRGRARRCFGCQQSGVEDYCTHCYRCGSSEHFLAGCRARGQRQFGGEPLNGGRSFARDRE</sequence>
<proteinExistence type="predicted"/>
<dbReference type="Proteomes" id="UP001174136">
    <property type="component" value="Unassembled WGS sequence"/>
</dbReference>
<evidence type="ECO:0000313" key="3">
    <source>
        <dbReference type="Proteomes" id="UP001174136"/>
    </source>
</evidence>